<feature type="region of interest" description="Disordered" evidence="1">
    <location>
        <begin position="111"/>
        <end position="166"/>
    </location>
</feature>
<dbReference type="EMBL" id="CAMXCT020001558">
    <property type="protein sequence ID" value="CAL1144564.1"/>
    <property type="molecule type" value="Genomic_DNA"/>
</dbReference>
<dbReference type="AlphaFoldDB" id="A0A9P1FVK3"/>
<proteinExistence type="predicted"/>
<evidence type="ECO:0000313" key="4">
    <source>
        <dbReference type="Proteomes" id="UP001152797"/>
    </source>
</evidence>
<reference evidence="3 4" key="2">
    <citation type="submission" date="2024-05" db="EMBL/GenBank/DDBJ databases">
        <authorList>
            <person name="Chen Y."/>
            <person name="Shah S."/>
            <person name="Dougan E. K."/>
            <person name="Thang M."/>
            <person name="Chan C."/>
        </authorList>
    </citation>
    <scope>NUCLEOTIDE SEQUENCE [LARGE SCALE GENOMIC DNA]</scope>
</reference>
<keyword evidence="4" id="KW-1185">Reference proteome</keyword>
<evidence type="ECO:0000256" key="1">
    <source>
        <dbReference type="SAM" id="MobiDB-lite"/>
    </source>
</evidence>
<organism evidence="2">
    <name type="scientific">Cladocopium goreaui</name>
    <dbReference type="NCBI Taxonomy" id="2562237"/>
    <lineage>
        <taxon>Eukaryota</taxon>
        <taxon>Sar</taxon>
        <taxon>Alveolata</taxon>
        <taxon>Dinophyceae</taxon>
        <taxon>Suessiales</taxon>
        <taxon>Symbiodiniaceae</taxon>
        <taxon>Cladocopium</taxon>
    </lineage>
</organism>
<dbReference type="EMBL" id="CAMXCT030001558">
    <property type="protein sequence ID" value="CAL4778501.1"/>
    <property type="molecule type" value="Genomic_DNA"/>
</dbReference>
<gene>
    <name evidence="2" type="ORF">C1SCF055_LOCUS18116</name>
</gene>
<dbReference type="EMBL" id="CAMXCT010001558">
    <property type="protein sequence ID" value="CAI3991189.1"/>
    <property type="molecule type" value="Genomic_DNA"/>
</dbReference>
<dbReference type="Proteomes" id="UP001152797">
    <property type="component" value="Unassembled WGS sequence"/>
</dbReference>
<evidence type="ECO:0000313" key="3">
    <source>
        <dbReference type="EMBL" id="CAL4778501.1"/>
    </source>
</evidence>
<accession>A0A9P1FVK3</accession>
<feature type="compositionally biased region" description="Polar residues" evidence="1">
    <location>
        <begin position="151"/>
        <end position="165"/>
    </location>
</feature>
<sequence>MARDDHLSSWWASSPSAPKRHGTITVGFGVASLPPQLVVLKKVTMKSWAAEQQLTAGDVLLELMLGAGRNVKTPILEPHGDAAFVNSKTPAKLEQKLQGFKFVINPLKNRQLHESPQEAEEGETDYAGKTPPVASCSSTASASDDEKADDTTLQEGQVKTRQSLSDWYLEQDEAAPDLTGRKVEDEKELPVEEILFAVALTLHVQSTAAPLVAEKKRAAVGFMWCCCNEETELEVALPKLAASEQVLPPTPEEVRSASDRSLMRAQTVAKLAEADTMHFFTAQFVRSAGTSFGLDVSAVGRVCMVNSVAPDSLVGEWNAKAIKEERDREVIQQYDRLMALNDERPEKGRDMSEKLKNIKGFVSIVIQRPVIRKVTVVKNGLKDLGISIIDGHGFMVVSSVGEGTIISQHNALAAYEDVIGVPTRIISVDGEYGDGFELLQMMEEAGEVFEVETLRFA</sequence>
<comment type="caution">
    <text evidence="2">The sequence shown here is derived from an EMBL/GenBank/DDBJ whole genome shotgun (WGS) entry which is preliminary data.</text>
</comment>
<name>A0A9P1FVK3_9DINO</name>
<reference evidence="2" key="1">
    <citation type="submission" date="2022-10" db="EMBL/GenBank/DDBJ databases">
        <authorList>
            <person name="Chen Y."/>
            <person name="Dougan E. K."/>
            <person name="Chan C."/>
            <person name="Rhodes N."/>
            <person name="Thang M."/>
        </authorList>
    </citation>
    <scope>NUCLEOTIDE SEQUENCE</scope>
</reference>
<evidence type="ECO:0000313" key="2">
    <source>
        <dbReference type="EMBL" id="CAI3991189.1"/>
    </source>
</evidence>
<protein>
    <submittedName>
        <fullName evidence="2">Uncharacterized protein</fullName>
    </submittedName>
</protein>